<name>A0ABR1TCY0_9PEZI</name>
<sequence>MASYSPTHNPGVLEPNYKNLLDLREKFLSVFGVASLLINKKPLRRNVQHDLLDLEDPHTNMGTIPDNDFHAVPYIIYEEAAWSASLRLDENEHGAEIVPYVHICQHPNTAEEATAAVERAATVICRLWPDAPRPWMQPQMFGQHLKNQKDMSYTMLSWLACQELNDEEVSMDILAHKSAGRCVPHVRLETLEFTTKPSEAQGKASLQRKSYIPLQDPPSPPSGEIWSFIAPKPWVISFPIIAGIMCLLSNPDKSRLSEYRDRDMTWCLGSLQAFCRFASPEEWTRPLSYSISTHGGLAVPFGTYGGQWTYLHFIAHTYYKVSAQDVTKPEALKGSGMLLERRDVTVPGVGAFQESRILVMVRAATGEQNHAVPPSPSEVAVILSEFGHMDLNIEHEHWQYRGIGVTDRAIGVSLFQMLVWSQMDIWYNGWETCISDLDEALEVKWEDLERSATLYDMSTDQRNERSQIAFNMIQLLSVFRKQIGLTPRALKRMCEEWKRTPARRIYRLENWVKLLSHVDQSHAKLLTRLKEKEAELRAFRADVSLFDSTHDMTTG</sequence>
<evidence type="ECO:0000313" key="2">
    <source>
        <dbReference type="Proteomes" id="UP001444661"/>
    </source>
</evidence>
<evidence type="ECO:0000313" key="1">
    <source>
        <dbReference type="EMBL" id="KAK8044457.1"/>
    </source>
</evidence>
<gene>
    <name evidence="1" type="ORF">PG993_004481</name>
</gene>
<protein>
    <submittedName>
        <fullName evidence="1">Uncharacterized protein</fullName>
    </submittedName>
</protein>
<reference evidence="1 2" key="1">
    <citation type="submission" date="2023-01" db="EMBL/GenBank/DDBJ databases">
        <title>Analysis of 21 Apiospora genomes using comparative genomics revels a genus with tremendous synthesis potential of carbohydrate active enzymes and secondary metabolites.</title>
        <authorList>
            <person name="Sorensen T."/>
        </authorList>
    </citation>
    <scope>NUCLEOTIDE SEQUENCE [LARGE SCALE GENOMIC DNA]</scope>
    <source>
        <strain evidence="1 2">CBS 33761</strain>
    </source>
</reference>
<proteinExistence type="predicted"/>
<organism evidence="1 2">
    <name type="scientific">Apiospora rasikravindrae</name>
    <dbReference type="NCBI Taxonomy" id="990691"/>
    <lineage>
        <taxon>Eukaryota</taxon>
        <taxon>Fungi</taxon>
        <taxon>Dikarya</taxon>
        <taxon>Ascomycota</taxon>
        <taxon>Pezizomycotina</taxon>
        <taxon>Sordariomycetes</taxon>
        <taxon>Xylariomycetidae</taxon>
        <taxon>Amphisphaeriales</taxon>
        <taxon>Apiosporaceae</taxon>
        <taxon>Apiospora</taxon>
    </lineage>
</organism>
<accession>A0ABR1TCY0</accession>
<dbReference type="EMBL" id="JAQQWK010000003">
    <property type="protein sequence ID" value="KAK8044457.1"/>
    <property type="molecule type" value="Genomic_DNA"/>
</dbReference>
<comment type="caution">
    <text evidence="1">The sequence shown here is derived from an EMBL/GenBank/DDBJ whole genome shotgun (WGS) entry which is preliminary data.</text>
</comment>
<dbReference type="Proteomes" id="UP001444661">
    <property type="component" value="Unassembled WGS sequence"/>
</dbReference>
<keyword evidence="2" id="KW-1185">Reference proteome</keyword>